<accession>A0A0D0CDH6</accession>
<organism evidence="1 2">
    <name type="scientific">Collybiopsis luxurians FD-317 M1</name>
    <dbReference type="NCBI Taxonomy" id="944289"/>
    <lineage>
        <taxon>Eukaryota</taxon>
        <taxon>Fungi</taxon>
        <taxon>Dikarya</taxon>
        <taxon>Basidiomycota</taxon>
        <taxon>Agaricomycotina</taxon>
        <taxon>Agaricomycetes</taxon>
        <taxon>Agaricomycetidae</taxon>
        <taxon>Agaricales</taxon>
        <taxon>Marasmiineae</taxon>
        <taxon>Omphalotaceae</taxon>
        <taxon>Collybiopsis</taxon>
        <taxon>Collybiopsis luxurians</taxon>
    </lineage>
</organism>
<dbReference type="AlphaFoldDB" id="A0A0D0CDH6"/>
<gene>
    <name evidence="1" type="ORF">GYMLUDRAFT_174647</name>
</gene>
<keyword evidence="2" id="KW-1185">Reference proteome</keyword>
<protein>
    <submittedName>
        <fullName evidence="1">Uncharacterized protein</fullName>
    </submittedName>
</protein>
<dbReference type="Proteomes" id="UP000053593">
    <property type="component" value="Unassembled WGS sequence"/>
</dbReference>
<sequence length="87" mass="9869">MAEDIVDAVGVFTKNLNDLDLLYYSGIPVWYVRNTSQIPNQCIDKVMEFIKEDSYWKITLHWGEILDCSDASPAHQVVYTGLAANSQ</sequence>
<proteinExistence type="predicted"/>
<name>A0A0D0CDH6_9AGAR</name>
<dbReference type="HOGENOM" id="CLU_150168_0_0_1"/>
<dbReference type="OrthoDB" id="2634326at2759"/>
<dbReference type="EMBL" id="KN834800">
    <property type="protein sequence ID" value="KIK56102.1"/>
    <property type="molecule type" value="Genomic_DNA"/>
</dbReference>
<evidence type="ECO:0000313" key="1">
    <source>
        <dbReference type="EMBL" id="KIK56102.1"/>
    </source>
</evidence>
<reference evidence="1 2" key="1">
    <citation type="submission" date="2014-04" db="EMBL/GenBank/DDBJ databases">
        <title>Evolutionary Origins and Diversification of the Mycorrhizal Mutualists.</title>
        <authorList>
            <consortium name="DOE Joint Genome Institute"/>
            <consortium name="Mycorrhizal Genomics Consortium"/>
            <person name="Kohler A."/>
            <person name="Kuo A."/>
            <person name="Nagy L.G."/>
            <person name="Floudas D."/>
            <person name="Copeland A."/>
            <person name="Barry K.W."/>
            <person name="Cichocki N."/>
            <person name="Veneault-Fourrey C."/>
            <person name="LaButti K."/>
            <person name="Lindquist E.A."/>
            <person name="Lipzen A."/>
            <person name="Lundell T."/>
            <person name="Morin E."/>
            <person name="Murat C."/>
            <person name="Riley R."/>
            <person name="Ohm R."/>
            <person name="Sun H."/>
            <person name="Tunlid A."/>
            <person name="Henrissat B."/>
            <person name="Grigoriev I.V."/>
            <person name="Hibbett D.S."/>
            <person name="Martin F."/>
        </authorList>
    </citation>
    <scope>NUCLEOTIDE SEQUENCE [LARGE SCALE GENOMIC DNA]</scope>
    <source>
        <strain evidence="1 2">FD-317 M1</strain>
    </source>
</reference>
<evidence type="ECO:0000313" key="2">
    <source>
        <dbReference type="Proteomes" id="UP000053593"/>
    </source>
</evidence>